<dbReference type="Proteomes" id="UP000263642">
    <property type="component" value="Unassembled WGS sequence"/>
</dbReference>
<reference evidence="2 3" key="1">
    <citation type="journal article" date="2018" name="Nat. Biotechnol.">
        <title>A standardized bacterial taxonomy based on genome phylogeny substantially revises the tree of life.</title>
        <authorList>
            <person name="Parks D.H."/>
            <person name="Chuvochina M."/>
            <person name="Waite D.W."/>
            <person name="Rinke C."/>
            <person name="Skarshewski A."/>
            <person name="Chaumeil P.A."/>
            <person name="Hugenholtz P."/>
        </authorList>
    </citation>
    <scope>NUCLEOTIDE SEQUENCE [LARGE SCALE GENOMIC DNA]</scope>
    <source>
        <strain evidence="2">UBA9375</strain>
    </source>
</reference>
<protein>
    <recommendedName>
        <fullName evidence="4">Carboxypeptidase regulatory-like domain-containing protein</fullName>
    </recommendedName>
</protein>
<evidence type="ECO:0008006" key="4">
    <source>
        <dbReference type="Google" id="ProtNLM"/>
    </source>
</evidence>
<evidence type="ECO:0000313" key="3">
    <source>
        <dbReference type="Proteomes" id="UP000263642"/>
    </source>
</evidence>
<comment type="caution">
    <text evidence="2">The sequence shown here is derived from an EMBL/GenBank/DDBJ whole genome shotgun (WGS) entry which is preliminary data.</text>
</comment>
<evidence type="ECO:0000256" key="1">
    <source>
        <dbReference type="SAM" id="MobiDB-lite"/>
    </source>
</evidence>
<accession>A0A3D3R747</accession>
<name>A0A3D3R747_9PLAN</name>
<gene>
    <name evidence="2" type="ORF">DIT97_15710</name>
</gene>
<dbReference type="PROSITE" id="PS51257">
    <property type="entry name" value="PROKAR_LIPOPROTEIN"/>
    <property type="match status" value="1"/>
</dbReference>
<dbReference type="AlphaFoldDB" id="A0A3D3R747"/>
<feature type="region of interest" description="Disordered" evidence="1">
    <location>
        <begin position="92"/>
        <end position="112"/>
    </location>
</feature>
<proteinExistence type="predicted"/>
<sequence>MIRSGLFIGLLILVLSGCGAQLGDEPSRRVVQGTVIYEEAPITDGLIRFTPLGEQGGPASSAYIKNGTFIIDHKGGVPLGTHRMQVEAYRPVDKKVEDSPMDDGPSTEQYLPDEWNSASTLEIQIEAGQEPLKHEFKLKK</sequence>
<dbReference type="EMBL" id="DQAY01000093">
    <property type="protein sequence ID" value="HCO24406.1"/>
    <property type="molecule type" value="Genomic_DNA"/>
</dbReference>
<evidence type="ECO:0000313" key="2">
    <source>
        <dbReference type="EMBL" id="HCO24406.1"/>
    </source>
</evidence>
<organism evidence="2 3">
    <name type="scientific">Gimesia maris</name>
    <dbReference type="NCBI Taxonomy" id="122"/>
    <lineage>
        <taxon>Bacteria</taxon>
        <taxon>Pseudomonadati</taxon>
        <taxon>Planctomycetota</taxon>
        <taxon>Planctomycetia</taxon>
        <taxon>Planctomycetales</taxon>
        <taxon>Planctomycetaceae</taxon>
        <taxon>Gimesia</taxon>
    </lineage>
</organism>